<dbReference type="EMBL" id="ADNU01000032">
    <property type="protein sequence ID" value="EFG47602.1"/>
    <property type="molecule type" value="Genomic_DNA"/>
</dbReference>
<dbReference type="STRING" id="585530.HMPREF0183_1101"/>
<gene>
    <name evidence="2" type="ORF">HMPREF0183_1101</name>
</gene>
<dbReference type="AlphaFoldDB" id="D4YME1"/>
<feature type="compositionally biased region" description="Basic residues" evidence="1">
    <location>
        <begin position="41"/>
        <end position="53"/>
    </location>
</feature>
<sequence length="53" mass="5906">MLRTGLLLGTLTSNDRNKAQETLNFRPRNTAATTSASPRSSHTHPYKRRAHAT</sequence>
<dbReference type="Proteomes" id="UP000005714">
    <property type="component" value="Unassembled WGS sequence"/>
</dbReference>
<accession>D4YME1</accession>
<name>D4YME1_9MICO</name>
<feature type="region of interest" description="Disordered" evidence="1">
    <location>
        <begin position="1"/>
        <end position="53"/>
    </location>
</feature>
<feature type="compositionally biased region" description="Low complexity" evidence="1">
    <location>
        <begin position="26"/>
        <end position="40"/>
    </location>
</feature>
<evidence type="ECO:0000256" key="1">
    <source>
        <dbReference type="SAM" id="MobiDB-lite"/>
    </source>
</evidence>
<evidence type="ECO:0000313" key="3">
    <source>
        <dbReference type="Proteomes" id="UP000005714"/>
    </source>
</evidence>
<feature type="compositionally biased region" description="Low complexity" evidence="1">
    <location>
        <begin position="1"/>
        <end position="12"/>
    </location>
</feature>
<organism evidence="2 3">
    <name type="scientific">Brevibacterium mcbrellneri ATCC 49030</name>
    <dbReference type="NCBI Taxonomy" id="585530"/>
    <lineage>
        <taxon>Bacteria</taxon>
        <taxon>Bacillati</taxon>
        <taxon>Actinomycetota</taxon>
        <taxon>Actinomycetes</taxon>
        <taxon>Micrococcales</taxon>
        <taxon>Brevibacteriaceae</taxon>
        <taxon>Brevibacterium</taxon>
    </lineage>
</organism>
<keyword evidence="3" id="KW-1185">Reference proteome</keyword>
<protein>
    <submittedName>
        <fullName evidence="2">Uncharacterized protein</fullName>
    </submittedName>
</protein>
<proteinExistence type="predicted"/>
<evidence type="ECO:0000313" key="2">
    <source>
        <dbReference type="EMBL" id="EFG47602.1"/>
    </source>
</evidence>
<comment type="caution">
    <text evidence="2">The sequence shown here is derived from an EMBL/GenBank/DDBJ whole genome shotgun (WGS) entry which is preliminary data.</text>
</comment>
<reference evidence="2 3" key="1">
    <citation type="submission" date="2010-04" db="EMBL/GenBank/DDBJ databases">
        <authorList>
            <person name="Qin X."/>
            <person name="Bachman B."/>
            <person name="Battles P."/>
            <person name="Bell A."/>
            <person name="Bess C."/>
            <person name="Bickham C."/>
            <person name="Chaboub L."/>
            <person name="Chen D."/>
            <person name="Coyle M."/>
            <person name="Deiros D.R."/>
            <person name="Dinh H."/>
            <person name="Forbes L."/>
            <person name="Fowler G."/>
            <person name="Francisco L."/>
            <person name="Fu Q."/>
            <person name="Gubbala S."/>
            <person name="Hale W."/>
            <person name="Han Y."/>
            <person name="Hemphill L."/>
            <person name="Highlander S.K."/>
            <person name="Hirani K."/>
            <person name="Hogues M."/>
            <person name="Jackson L."/>
            <person name="Jakkamsetti A."/>
            <person name="Javaid M."/>
            <person name="Jiang H."/>
            <person name="Korchina V."/>
            <person name="Kovar C."/>
            <person name="Lara F."/>
            <person name="Lee S."/>
            <person name="Mata R."/>
            <person name="Mathew T."/>
            <person name="Moen C."/>
            <person name="Morales K."/>
            <person name="Munidasa M."/>
            <person name="Nazareth L."/>
            <person name="Ngo R."/>
            <person name="Nguyen L."/>
            <person name="Okwuonu G."/>
            <person name="Ongeri F."/>
            <person name="Patil S."/>
            <person name="Petrosino J."/>
            <person name="Pham C."/>
            <person name="Pham P."/>
            <person name="Pu L.-L."/>
            <person name="Puazo M."/>
            <person name="Raj R."/>
            <person name="Reid J."/>
            <person name="Rouhana J."/>
            <person name="Saada N."/>
            <person name="Shang Y."/>
            <person name="Simmons D."/>
            <person name="Thornton R."/>
            <person name="Warren J."/>
            <person name="Weissenberger G."/>
            <person name="Zhang J."/>
            <person name="Zhang L."/>
            <person name="Zhou C."/>
            <person name="Zhu D."/>
            <person name="Muzny D."/>
            <person name="Worley K."/>
            <person name="Gibbs R."/>
        </authorList>
    </citation>
    <scope>NUCLEOTIDE SEQUENCE [LARGE SCALE GENOMIC DNA]</scope>
    <source>
        <strain evidence="2 3">ATCC 49030</strain>
    </source>
</reference>